<reference evidence="13 14" key="1">
    <citation type="journal article" date="2014" name="Int. J. Syst. Evol. Microbiol.">
        <title>Complete genome sequence of Corynebacterium casei LMG S-19264T (=DSM 44701T), isolated from a smear-ripened cheese.</title>
        <authorList>
            <consortium name="US DOE Joint Genome Institute (JGI-PGF)"/>
            <person name="Walter F."/>
            <person name="Albersmeier A."/>
            <person name="Kalinowski J."/>
            <person name="Ruckert C."/>
        </authorList>
    </citation>
    <scope>NUCLEOTIDE SEQUENCE [LARGE SCALE GENOMIC DNA]</scope>
    <source>
        <strain evidence="13 14">KCTC 23968</strain>
    </source>
</reference>
<dbReference type="AlphaFoldDB" id="A0A918NBG0"/>
<comment type="similarity">
    <text evidence="2">Belongs to the SUA5 family.</text>
</comment>
<keyword evidence="7" id="KW-0548">Nucleotidyltransferase</keyword>
<evidence type="ECO:0000313" key="14">
    <source>
        <dbReference type="Proteomes" id="UP000600865"/>
    </source>
</evidence>
<evidence type="ECO:0000256" key="11">
    <source>
        <dbReference type="ARBA" id="ARBA00048366"/>
    </source>
</evidence>
<dbReference type="InterPro" id="IPR050156">
    <property type="entry name" value="TC-AMP_synthase_SUA5"/>
</dbReference>
<name>A0A918NBG0_9PROT</name>
<dbReference type="GO" id="GO:0000049">
    <property type="term" value="F:tRNA binding"/>
    <property type="evidence" value="ECO:0007669"/>
    <property type="project" value="TreeGrafter"/>
</dbReference>
<dbReference type="Pfam" id="PF01300">
    <property type="entry name" value="Sua5_yciO_yrdC"/>
    <property type="match status" value="1"/>
</dbReference>
<accession>A0A918NBG0</accession>
<keyword evidence="4" id="KW-0963">Cytoplasm</keyword>
<evidence type="ECO:0000256" key="9">
    <source>
        <dbReference type="ARBA" id="ARBA00022840"/>
    </source>
</evidence>
<keyword evidence="8" id="KW-0547">Nucleotide-binding</keyword>
<dbReference type="Gene3D" id="3.90.870.10">
    <property type="entry name" value="DHBP synthase"/>
    <property type="match status" value="1"/>
</dbReference>
<organism evidence="13 14">
    <name type="scientific">Litorimonas cladophorae</name>
    <dbReference type="NCBI Taxonomy" id="1220491"/>
    <lineage>
        <taxon>Bacteria</taxon>
        <taxon>Pseudomonadati</taxon>
        <taxon>Pseudomonadota</taxon>
        <taxon>Alphaproteobacteria</taxon>
        <taxon>Maricaulales</taxon>
        <taxon>Robiginitomaculaceae</taxon>
    </lineage>
</organism>
<dbReference type="InterPro" id="IPR006070">
    <property type="entry name" value="Sua5-like_dom"/>
</dbReference>
<protein>
    <recommendedName>
        <fullName evidence="10">L-threonylcarbamoyladenylate synthase</fullName>
        <ecNumber evidence="3">2.7.7.87</ecNumber>
    </recommendedName>
    <alternativeName>
        <fullName evidence="10">L-threonylcarbamoyladenylate synthase</fullName>
    </alternativeName>
</protein>
<dbReference type="InterPro" id="IPR017945">
    <property type="entry name" value="DHBP_synth_RibB-like_a/b_dom"/>
</dbReference>
<evidence type="ECO:0000256" key="4">
    <source>
        <dbReference type="ARBA" id="ARBA00022490"/>
    </source>
</evidence>
<dbReference type="RefSeq" id="WP_189579718.1">
    <property type="nucleotide sequence ID" value="NZ_BMYV01000001.1"/>
</dbReference>
<evidence type="ECO:0000256" key="5">
    <source>
        <dbReference type="ARBA" id="ARBA00022679"/>
    </source>
</evidence>
<keyword evidence="14" id="KW-1185">Reference proteome</keyword>
<dbReference type="PROSITE" id="PS51163">
    <property type="entry name" value="YRDC"/>
    <property type="match status" value="1"/>
</dbReference>
<evidence type="ECO:0000256" key="1">
    <source>
        <dbReference type="ARBA" id="ARBA00004496"/>
    </source>
</evidence>
<dbReference type="EMBL" id="BMYV01000001">
    <property type="protein sequence ID" value="GGX55701.1"/>
    <property type="molecule type" value="Genomic_DNA"/>
</dbReference>
<keyword evidence="5" id="KW-0808">Transferase</keyword>
<dbReference type="GO" id="GO:0005524">
    <property type="term" value="F:ATP binding"/>
    <property type="evidence" value="ECO:0007669"/>
    <property type="project" value="UniProtKB-KW"/>
</dbReference>
<dbReference type="Proteomes" id="UP000600865">
    <property type="component" value="Unassembled WGS sequence"/>
</dbReference>
<dbReference type="GO" id="GO:0003725">
    <property type="term" value="F:double-stranded RNA binding"/>
    <property type="evidence" value="ECO:0007669"/>
    <property type="project" value="InterPro"/>
</dbReference>
<gene>
    <name evidence="13" type="ORF">GCM10011309_00400</name>
</gene>
<evidence type="ECO:0000259" key="12">
    <source>
        <dbReference type="PROSITE" id="PS51163"/>
    </source>
</evidence>
<evidence type="ECO:0000256" key="2">
    <source>
        <dbReference type="ARBA" id="ARBA00007663"/>
    </source>
</evidence>
<evidence type="ECO:0000256" key="3">
    <source>
        <dbReference type="ARBA" id="ARBA00012584"/>
    </source>
</evidence>
<comment type="caution">
    <text evidence="13">The sequence shown here is derived from an EMBL/GenBank/DDBJ whole genome shotgun (WGS) entry which is preliminary data.</text>
</comment>
<dbReference type="GO" id="GO:0005737">
    <property type="term" value="C:cytoplasm"/>
    <property type="evidence" value="ECO:0007669"/>
    <property type="project" value="UniProtKB-SubCell"/>
</dbReference>
<dbReference type="PANTHER" id="PTHR17490:SF16">
    <property type="entry name" value="THREONYLCARBAMOYL-AMP SYNTHASE"/>
    <property type="match status" value="1"/>
</dbReference>
<evidence type="ECO:0000313" key="13">
    <source>
        <dbReference type="EMBL" id="GGX55701.1"/>
    </source>
</evidence>
<comment type="catalytic activity">
    <reaction evidence="11">
        <text>L-threonine + hydrogencarbonate + ATP = L-threonylcarbamoyladenylate + diphosphate + H2O</text>
        <dbReference type="Rhea" id="RHEA:36407"/>
        <dbReference type="ChEBI" id="CHEBI:15377"/>
        <dbReference type="ChEBI" id="CHEBI:17544"/>
        <dbReference type="ChEBI" id="CHEBI:30616"/>
        <dbReference type="ChEBI" id="CHEBI:33019"/>
        <dbReference type="ChEBI" id="CHEBI:57926"/>
        <dbReference type="ChEBI" id="CHEBI:73682"/>
        <dbReference type="EC" id="2.7.7.87"/>
    </reaction>
</comment>
<dbReference type="SUPFAM" id="SSF55821">
    <property type="entry name" value="YrdC/RibB"/>
    <property type="match status" value="1"/>
</dbReference>
<dbReference type="PANTHER" id="PTHR17490">
    <property type="entry name" value="SUA5"/>
    <property type="match status" value="1"/>
</dbReference>
<dbReference type="NCBIfam" id="TIGR00057">
    <property type="entry name" value="L-threonylcarbamoyladenylate synthase"/>
    <property type="match status" value="1"/>
</dbReference>
<keyword evidence="6" id="KW-0819">tRNA processing</keyword>
<dbReference type="GO" id="GO:0061710">
    <property type="term" value="F:L-threonylcarbamoyladenylate synthase"/>
    <property type="evidence" value="ECO:0007669"/>
    <property type="project" value="UniProtKB-EC"/>
</dbReference>
<dbReference type="GO" id="GO:0008033">
    <property type="term" value="P:tRNA processing"/>
    <property type="evidence" value="ECO:0007669"/>
    <property type="project" value="UniProtKB-KW"/>
</dbReference>
<evidence type="ECO:0000256" key="6">
    <source>
        <dbReference type="ARBA" id="ARBA00022694"/>
    </source>
</evidence>
<evidence type="ECO:0000256" key="7">
    <source>
        <dbReference type="ARBA" id="ARBA00022695"/>
    </source>
</evidence>
<feature type="domain" description="YrdC-like" evidence="12">
    <location>
        <begin position="5"/>
        <end position="191"/>
    </location>
</feature>
<evidence type="ECO:0000256" key="8">
    <source>
        <dbReference type="ARBA" id="ARBA00022741"/>
    </source>
</evidence>
<dbReference type="EC" id="2.7.7.87" evidence="3"/>
<comment type="subcellular location">
    <subcellularLocation>
        <location evidence="1">Cytoplasm</location>
    </subcellularLocation>
</comment>
<evidence type="ECO:0000256" key="10">
    <source>
        <dbReference type="ARBA" id="ARBA00029774"/>
    </source>
</evidence>
<proteinExistence type="inferred from homology"/>
<keyword evidence="9" id="KW-0067">ATP-binding</keyword>
<sequence>MTPSQSQWDTVCEALNTDKVVILPTETVYGLAARADSKLGVERIYEIKGRDFDKPLAVCVRDVEQAEQLAYFDDFARDLARQYWPGSLTIVLNASDDVQINPRALGAVNGTRTIALRCPDADWVDYLDLPIALTSANKSGEPDSVKFNQALASVGDRVAAGMAATGPLSGAPSTIVRIAEGRMTILRQGDLKLSGDDK</sequence>
<dbReference type="GO" id="GO:0006450">
    <property type="term" value="P:regulation of translational fidelity"/>
    <property type="evidence" value="ECO:0007669"/>
    <property type="project" value="TreeGrafter"/>
</dbReference>